<gene>
    <name evidence="2" type="primary">LOC107788830</name>
</gene>
<sequence length="377" mass="42823">MASWQKDARLVKLIQKLVSKQGDNIGCGMIPPTGGHSGIDHTYRRIAALFYWKGLKEVVADYVKKCAICQKNKYDSAAYPGLLKPLNTPVTALSSISMDFIEGLPKSKGDTVIWVVDRLTKYAHFLAISHPYSVADIAKMFMKQIFKLHGASVLIHLLIGPNSFLMSSRPGGRLFTLLLKTTPYEALYGQPHPLHFSYVPGDSELPEVDRGMVTREFKLQLLKYHLDRSQQRMKMQSNKRRTDRQFSVGDWVYLKIQPHRQVTMVAHHFSKLSSKYYSPYMVIQKVGLVTYKLSLPVDLLLHPTFHVSVLKPCFAVPAQISHPPVLNISSPYCPKSVKILDRRMVQKGNKVVVQLLIQWEHLDEAQATWEDANALRV</sequence>
<keyword evidence="1" id="KW-1185">Reference proteome</keyword>
<dbReference type="Pfam" id="PF00385">
    <property type="entry name" value="Chromo"/>
    <property type="match status" value="1"/>
</dbReference>
<evidence type="ECO:0000313" key="2">
    <source>
        <dbReference type="RefSeq" id="XP_016466045.1"/>
    </source>
</evidence>
<protein>
    <submittedName>
        <fullName evidence="2">Uncharacterized protein</fullName>
    </submittedName>
</protein>
<dbReference type="GeneID" id="107788830"/>
<dbReference type="OMA" id="NIGCGMI"/>
<accession>A0A1S3ZND2</accession>
<dbReference type="Gene3D" id="3.30.420.10">
    <property type="entry name" value="Ribonuclease H-like superfamily/Ribonuclease H"/>
    <property type="match status" value="1"/>
</dbReference>
<dbReference type="SUPFAM" id="SSF53098">
    <property type="entry name" value="Ribonuclease H-like"/>
    <property type="match status" value="1"/>
</dbReference>
<dbReference type="RefSeq" id="XP_016466045.1">
    <property type="nucleotide sequence ID" value="XM_016610559.1"/>
</dbReference>
<dbReference type="PaxDb" id="4097-A0A1S3ZND2"/>
<dbReference type="PANTHER" id="PTHR45835:SF104">
    <property type="entry name" value="PROTEIN NYNRIN-LIKE"/>
    <property type="match status" value="1"/>
</dbReference>
<reference evidence="2" key="2">
    <citation type="submission" date="2025-08" db="UniProtKB">
        <authorList>
            <consortium name="RefSeq"/>
        </authorList>
    </citation>
    <scope>IDENTIFICATION</scope>
</reference>
<organism evidence="1 2">
    <name type="scientific">Nicotiana tabacum</name>
    <name type="common">Common tobacco</name>
    <dbReference type="NCBI Taxonomy" id="4097"/>
    <lineage>
        <taxon>Eukaryota</taxon>
        <taxon>Viridiplantae</taxon>
        <taxon>Streptophyta</taxon>
        <taxon>Embryophyta</taxon>
        <taxon>Tracheophyta</taxon>
        <taxon>Spermatophyta</taxon>
        <taxon>Magnoliopsida</taxon>
        <taxon>eudicotyledons</taxon>
        <taxon>Gunneridae</taxon>
        <taxon>Pentapetalae</taxon>
        <taxon>asterids</taxon>
        <taxon>lamiids</taxon>
        <taxon>Solanales</taxon>
        <taxon>Solanaceae</taxon>
        <taxon>Nicotianoideae</taxon>
        <taxon>Nicotianeae</taxon>
        <taxon>Nicotiana</taxon>
    </lineage>
</organism>
<dbReference type="Gene3D" id="2.40.50.40">
    <property type="match status" value="1"/>
</dbReference>
<dbReference type="Gene3D" id="1.10.340.70">
    <property type="match status" value="1"/>
</dbReference>
<reference evidence="1" key="1">
    <citation type="journal article" date="2014" name="Nat. Commun.">
        <title>The tobacco genome sequence and its comparison with those of tomato and potato.</title>
        <authorList>
            <person name="Sierro N."/>
            <person name="Battey J.N."/>
            <person name="Ouadi S."/>
            <person name="Bakaher N."/>
            <person name="Bovet L."/>
            <person name="Willig A."/>
            <person name="Goepfert S."/>
            <person name="Peitsch M.C."/>
            <person name="Ivanov N.V."/>
        </authorList>
    </citation>
    <scope>NUCLEOTIDE SEQUENCE [LARGE SCALE GENOMIC DNA]</scope>
</reference>
<dbReference type="Pfam" id="PF17921">
    <property type="entry name" value="Integrase_H2C2"/>
    <property type="match status" value="1"/>
</dbReference>
<dbReference type="Pfam" id="PF24626">
    <property type="entry name" value="SH3_Tf2-1"/>
    <property type="match status" value="1"/>
</dbReference>
<dbReference type="CDD" id="cd00024">
    <property type="entry name" value="CD_CSD"/>
    <property type="match status" value="1"/>
</dbReference>
<dbReference type="InterPro" id="IPR012337">
    <property type="entry name" value="RNaseH-like_sf"/>
</dbReference>
<dbReference type="OrthoDB" id="1305349at2759"/>
<dbReference type="Proteomes" id="UP000790787">
    <property type="component" value="Chromosome 19"/>
</dbReference>
<dbReference type="GO" id="GO:0003676">
    <property type="term" value="F:nucleic acid binding"/>
    <property type="evidence" value="ECO:0007669"/>
    <property type="project" value="InterPro"/>
</dbReference>
<dbReference type="InterPro" id="IPR023780">
    <property type="entry name" value="Chromo_domain"/>
</dbReference>
<dbReference type="AlphaFoldDB" id="A0A1S3ZND2"/>
<dbReference type="InterPro" id="IPR056924">
    <property type="entry name" value="SH3_Tf2-1"/>
</dbReference>
<dbReference type="InterPro" id="IPR041588">
    <property type="entry name" value="Integrase_H2C2"/>
</dbReference>
<evidence type="ECO:0000313" key="1">
    <source>
        <dbReference type="Proteomes" id="UP000790787"/>
    </source>
</evidence>
<dbReference type="SUPFAM" id="SSF54160">
    <property type="entry name" value="Chromo domain-like"/>
    <property type="match status" value="1"/>
</dbReference>
<dbReference type="STRING" id="4097.A0A1S3ZND2"/>
<proteinExistence type="predicted"/>
<dbReference type="KEGG" id="nta:107788830"/>
<dbReference type="InterPro" id="IPR016197">
    <property type="entry name" value="Chromo-like_dom_sf"/>
</dbReference>
<name>A0A1S3ZND2_TOBAC</name>
<dbReference type="PANTHER" id="PTHR45835">
    <property type="entry name" value="YALI0A06105P"/>
    <property type="match status" value="1"/>
</dbReference>
<dbReference type="InterPro" id="IPR036397">
    <property type="entry name" value="RNaseH_sf"/>
</dbReference>